<dbReference type="Gene3D" id="3.40.190.80">
    <property type="match status" value="1"/>
</dbReference>
<feature type="binding site" evidence="7">
    <location>
        <position position="110"/>
    </location>
    <ligand>
        <name>Mg(2+)</name>
        <dbReference type="ChEBI" id="CHEBI:18420"/>
        <label>1</label>
        <note>catalytic</note>
    </ligand>
</feature>
<organism evidence="10 11">
    <name type="scientific">Serinibacter salmoneus</name>
    <dbReference type="NCBI Taxonomy" id="556530"/>
    <lineage>
        <taxon>Bacteria</taxon>
        <taxon>Bacillati</taxon>
        <taxon>Actinomycetota</taxon>
        <taxon>Actinomycetes</taxon>
        <taxon>Micrococcales</taxon>
        <taxon>Beutenbergiaceae</taxon>
        <taxon>Serinibacter</taxon>
    </lineage>
</organism>
<keyword evidence="11" id="KW-1185">Reference proteome</keyword>
<accession>A0A2A9CYR5</accession>
<dbReference type="Proteomes" id="UP000224915">
    <property type="component" value="Unassembled WGS sequence"/>
</dbReference>
<evidence type="ECO:0000256" key="2">
    <source>
        <dbReference type="ARBA" id="ARBA00001946"/>
    </source>
</evidence>
<feature type="region of interest" description="Disordered" evidence="9">
    <location>
        <begin position="1"/>
        <end position="24"/>
    </location>
</feature>
<dbReference type="GO" id="GO:0046872">
    <property type="term" value="F:metal ion binding"/>
    <property type="evidence" value="ECO:0007669"/>
    <property type="project" value="UniProtKB-KW"/>
</dbReference>
<dbReference type="InterPro" id="IPR020583">
    <property type="entry name" value="Inositol_monoP_metal-BS"/>
</dbReference>
<comment type="caution">
    <text evidence="10">The sequence shown here is derived from an EMBL/GenBank/DDBJ whole genome shotgun (WGS) entry which is preliminary data.</text>
</comment>
<dbReference type="Gene3D" id="3.30.540.10">
    <property type="entry name" value="Fructose-1,6-Bisphosphatase, subunit A, domain 1"/>
    <property type="match status" value="1"/>
</dbReference>
<protein>
    <recommendedName>
        <fullName evidence="8">Inositol-1-monophosphatase</fullName>
        <ecNumber evidence="8">3.1.3.25</ecNumber>
    </recommendedName>
</protein>
<dbReference type="PROSITE" id="PS00630">
    <property type="entry name" value="IMP_2"/>
    <property type="match status" value="1"/>
</dbReference>
<dbReference type="AlphaFoldDB" id="A0A2A9CYR5"/>
<feature type="binding site" evidence="7">
    <location>
        <position position="112"/>
    </location>
    <ligand>
        <name>Mg(2+)</name>
        <dbReference type="ChEBI" id="CHEBI:18420"/>
        <label>1</label>
        <note>catalytic</note>
    </ligand>
</feature>
<evidence type="ECO:0000256" key="8">
    <source>
        <dbReference type="RuleBase" id="RU364068"/>
    </source>
</evidence>
<keyword evidence="4 7" id="KW-0479">Metal-binding</keyword>
<dbReference type="SUPFAM" id="SSF56655">
    <property type="entry name" value="Carbohydrate phosphatase"/>
    <property type="match status" value="1"/>
</dbReference>
<dbReference type="InterPro" id="IPR020550">
    <property type="entry name" value="Inositol_monophosphatase_CS"/>
</dbReference>
<dbReference type="PROSITE" id="PS00629">
    <property type="entry name" value="IMP_1"/>
    <property type="match status" value="1"/>
</dbReference>
<evidence type="ECO:0000256" key="6">
    <source>
        <dbReference type="ARBA" id="ARBA00022842"/>
    </source>
</evidence>
<name>A0A2A9CYR5_9MICO</name>
<feature type="binding site" evidence="7">
    <location>
        <position position="94"/>
    </location>
    <ligand>
        <name>Mg(2+)</name>
        <dbReference type="ChEBI" id="CHEBI:18420"/>
        <label>1</label>
        <note>catalytic</note>
    </ligand>
</feature>
<dbReference type="GO" id="GO:0046854">
    <property type="term" value="P:phosphatidylinositol phosphate biosynthetic process"/>
    <property type="evidence" value="ECO:0007669"/>
    <property type="project" value="InterPro"/>
</dbReference>
<dbReference type="CDD" id="cd01639">
    <property type="entry name" value="IMPase"/>
    <property type="match status" value="1"/>
</dbReference>
<evidence type="ECO:0000256" key="9">
    <source>
        <dbReference type="SAM" id="MobiDB-lite"/>
    </source>
</evidence>
<dbReference type="Pfam" id="PF00459">
    <property type="entry name" value="Inositol_P"/>
    <property type="match status" value="1"/>
</dbReference>
<dbReference type="GO" id="GO:0007165">
    <property type="term" value="P:signal transduction"/>
    <property type="evidence" value="ECO:0007669"/>
    <property type="project" value="TreeGrafter"/>
</dbReference>
<proteinExistence type="inferred from homology"/>
<sequence>MSTSHADEPTDLSSAASGGTRLPPDVTVHELRTLAVDLATRAGALAHEMRAESVEVALTKSTLTDVVTRADLAAEALIRDELAQRRPMDGFLGEEGGLRPGTSGLTWVVDPIDGTVNYLYGREHYAVSVAAVLGDPTDVTAWTPVAGCVHGPAMGVTYTAGHGLGAHRNGAPLRMGAAPSLDQALVGTGFSYRPEVRRAQAELLVRWLPLVRDIRRAGAASLDLCDVARGGSDANVELGLHPWDVAAAALVVTEAGGEVCYLDGPLGRVSIAAAPGLMGPLRQAVAD</sequence>
<dbReference type="PRINTS" id="PR00377">
    <property type="entry name" value="IMPHPHTASES"/>
</dbReference>
<dbReference type="RefSeq" id="WP_245866776.1">
    <property type="nucleotide sequence ID" value="NZ_PDJD01000001.1"/>
</dbReference>
<evidence type="ECO:0000256" key="5">
    <source>
        <dbReference type="ARBA" id="ARBA00022801"/>
    </source>
</evidence>
<feature type="binding site" evidence="7">
    <location>
        <position position="244"/>
    </location>
    <ligand>
        <name>Mg(2+)</name>
        <dbReference type="ChEBI" id="CHEBI:18420"/>
        <label>1</label>
        <note>catalytic</note>
    </ligand>
</feature>
<comment type="catalytic activity">
    <reaction evidence="1 8">
        <text>a myo-inositol phosphate + H2O = myo-inositol + phosphate</text>
        <dbReference type="Rhea" id="RHEA:24056"/>
        <dbReference type="ChEBI" id="CHEBI:15377"/>
        <dbReference type="ChEBI" id="CHEBI:17268"/>
        <dbReference type="ChEBI" id="CHEBI:43474"/>
        <dbReference type="ChEBI" id="CHEBI:84139"/>
        <dbReference type="EC" id="3.1.3.25"/>
    </reaction>
</comment>
<dbReference type="GO" id="GO:0006020">
    <property type="term" value="P:inositol metabolic process"/>
    <property type="evidence" value="ECO:0007669"/>
    <property type="project" value="TreeGrafter"/>
</dbReference>
<keyword evidence="6 7" id="KW-0460">Magnesium</keyword>
<dbReference type="InterPro" id="IPR000760">
    <property type="entry name" value="Inositol_monophosphatase-like"/>
</dbReference>
<evidence type="ECO:0000313" key="11">
    <source>
        <dbReference type="Proteomes" id="UP000224915"/>
    </source>
</evidence>
<dbReference type="GO" id="GO:0008934">
    <property type="term" value="F:inositol monophosphate 1-phosphatase activity"/>
    <property type="evidence" value="ECO:0007669"/>
    <property type="project" value="InterPro"/>
</dbReference>
<dbReference type="PANTHER" id="PTHR20854">
    <property type="entry name" value="INOSITOL MONOPHOSPHATASE"/>
    <property type="match status" value="1"/>
</dbReference>
<evidence type="ECO:0000313" key="10">
    <source>
        <dbReference type="EMBL" id="PFG19543.1"/>
    </source>
</evidence>
<evidence type="ECO:0000256" key="7">
    <source>
        <dbReference type="PIRSR" id="PIRSR600760-2"/>
    </source>
</evidence>
<dbReference type="InterPro" id="IPR033942">
    <property type="entry name" value="IMPase"/>
</dbReference>
<evidence type="ECO:0000256" key="4">
    <source>
        <dbReference type="ARBA" id="ARBA00022723"/>
    </source>
</evidence>
<dbReference type="EC" id="3.1.3.25" evidence="8"/>
<evidence type="ECO:0000256" key="3">
    <source>
        <dbReference type="ARBA" id="ARBA00009759"/>
    </source>
</evidence>
<keyword evidence="5 8" id="KW-0378">Hydrolase</keyword>
<comment type="cofactor">
    <cofactor evidence="2 7 8">
        <name>Mg(2+)</name>
        <dbReference type="ChEBI" id="CHEBI:18420"/>
    </cofactor>
</comment>
<dbReference type="PANTHER" id="PTHR20854:SF4">
    <property type="entry name" value="INOSITOL-1-MONOPHOSPHATASE-RELATED"/>
    <property type="match status" value="1"/>
</dbReference>
<gene>
    <name evidence="10" type="ORF">ATL40_1107</name>
</gene>
<dbReference type="EMBL" id="PDJD01000001">
    <property type="protein sequence ID" value="PFG19543.1"/>
    <property type="molecule type" value="Genomic_DNA"/>
</dbReference>
<evidence type="ECO:0000256" key="1">
    <source>
        <dbReference type="ARBA" id="ARBA00001033"/>
    </source>
</evidence>
<reference evidence="10 11" key="1">
    <citation type="submission" date="2017-10" db="EMBL/GenBank/DDBJ databases">
        <title>Sequencing the genomes of 1000 actinobacteria strains.</title>
        <authorList>
            <person name="Klenk H.-P."/>
        </authorList>
    </citation>
    <scope>NUCLEOTIDE SEQUENCE [LARGE SCALE GENOMIC DNA]</scope>
    <source>
        <strain evidence="10 11">DSM 21801</strain>
    </source>
</reference>
<comment type="similarity">
    <text evidence="3 8">Belongs to the inositol monophosphatase superfamily.</text>
</comment>
<feature type="binding site" evidence="7">
    <location>
        <position position="113"/>
    </location>
    <ligand>
        <name>Mg(2+)</name>
        <dbReference type="ChEBI" id="CHEBI:18420"/>
        <label>1</label>
        <note>catalytic</note>
    </ligand>
</feature>